<protein>
    <submittedName>
        <fullName evidence="2">Pimeloyl-ACP methyl ester carboxylesterase</fullName>
    </submittedName>
</protein>
<dbReference type="PANTHER" id="PTHR43433">
    <property type="entry name" value="HYDROLASE, ALPHA/BETA FOLD FAMILY PROTEIN"/>
    <property type="match status" value="1"/>
</dbReference>
<dbReference type="OrthoDB" id="8957634at2"/>
<accession>A0A329CKG1</accession>
<organism evidence="2 3">
    <name type="scientific">Paraburkholderia bryophila</name>
    <dbReference type="NCBI Taxonomy" id="420952"/>
    <lineage>
        <taxon>Bacteria</taxon>
        <taxon>Pseudomonadati</taxon>
        <taxon>Pseudomonadota</taxon>
        <taxon>Betaproteobacteria</taxon>
        <taxon>Burkholderiales</taxon>
        <taxon>Burkholderiaceae</taxon>
        <taxon>Paraburkholderia</taxon>
    </lineage>
</organism>
<reference evidence="2 3" key="1">
    <citation type="submission" date="2018-06" db="EMBL/GenBank/DDBJ databases">
        <title>Genomic Encyclopedia of Type Strains, Phase III (KMG-III): the genomes of soil and plant-associated and newly described type strains.</title>
        <authorList>
            <person name="Whitman W."/>
        </authorList>
    </citation>
    <scope>NUCLEOTIDE SEQUENCE [LARGE SCALE GENOMIC DNA]</scope>
    <source>
        <strain evidence="2 3">LMG 23644</strain>
    </source>
</reference>
<dbReference type="Gene3D" id="3.40.50.1820">
    <property type="entry name" value="alpha/beta hydrolase"/>
    <property type="match status" value="1"/>
</dbReference>
<dbReference type="SUPFAM" id="SSF53474">
    <property type="entry name" value="alpha/beta-Hydrolases"/>
    <property type="match status" value="1"/>
</dbReference>
<comment type="caution">
    <text evidence="2">The sequence shown here is derived from an EMBL/GenBank/DDBJ whole genome shotgun (WGS) entry which is preliminary data.</text>
</comment>
<proteinExistence type="predicted"/>
<evidence type="ECO:0000259" key="1">
    <source>
        <dbReference type="Pfam" id="PF00561"/>
    </source>
</evidence>
<feature type="domain" description="AB hydrolase-1" evidence="1">
    <location>
        <begin position="40"/>
        <end position="266"/>
    </location>
</feature>
<dbReference type="Pfam" id="PF00561">
    <property type="entry name" value="Abhydrolase_1"/>
    <property type="match status" value="1"/>
</dbReference>
<dbReference type="RefSeq" id="WP_111931130.1">
    <property type="nucleotide sequence ID" value="NZ_CADFFP010000006.1"/>
</dbReference>
<dbReference type="InterPro" id="IPR000073">
    <property type="entry name" value="AB_hydrolase_1"/>
</dbReference>
<evidence type="ECO:0000313" key="3">
    <source>
        <dbReference type="Proteomes" id="UP000248918"/>
    </source>
</evidence>
<sequence>MTAHTHLTAPTQFVEASGIRFAYRRFGKTGGVPLVFNIHFTGTMDHWDPAVTDGLAQSREVILFNNAGISSSSGEVPESIEAMAANAAAFIKALGLTQVDVLGFSMGGLIAQTLAIAEPKLVRRLILVGTGPRSGEAMESLTPEAQDIFGATYAEPDHLWLRVHFSPSAASQAAGREFLQRFRLRTEGRDPEANEKVAPAQLAALAKWGAPRPTPFDYLHDLKQPTLVVNGDNDVIIYSINSWILQQNLPNAQLIIYPDANHGSLYQYPQRFVAHVAQFLAEDSAAA</sequence>
<dbReference type="PRINTS" id="PR00111">
    <property type="entry name" value="ABHYDROLASE"/>
</dbReference>
<dbReference type="InterPro" id="IPR050471">
    <property type="entry name" value="AB_hydrolase"/>
</dbReference>
<name>A0A329CKG1_9BURK</name>
<evidence type="ECO:0000313" key="2">
    <source>
        <dbReference type="EMBL" id="RAS35386.1"/>
    </source>
</evidence>
<dbReference type="Proteomes" id="UP000248918">
    <property type="component" value="Unassembled WGS sequence"/>
</dbReference>
<gene>
    <name evidence="2" type="ORF">BX591_105105</name>
</gene>
<dbReference type="PANTHER" id="PTHR43433:SF5">
    <property type="entry name" value="AB HYDROLASE-1 DOMAIN-CONTAINING PROTEIN"/>
    <property type="match status" value="1"/>
</dbReference>
<dbReference type="AlphaFoldDB" id="A0A329CKG1"/>
<dbReference type="STRING" id="1169143.GCA_000383275_06468"/>
<dbReference type="EMBL" id="QLTK01000005">
    <property type="protein sequence ID" value="RAS35386.1"/>
    <property type="molecule type" value="Genomic_DNA"/>
</dbReference>
<dbReference type="InterPro" id="IPR029058">
    <property type="entry name" value="AB_hydrolase_fold"/>
</dbReference>